<dbReference type="FunFam" id="1.10.10.2830:FF:000001">
    <property type="entry name" value="Chromosome partitioning protein ParB"/>
    <property type="match status" value="1"/>
</dbReference>
<reference evidence="7" key="2">
    <citation type="journal article" date="2021" name="PeerJ">
        <title>Extensive microbial diversity within the chicken gut microbiome revealed by metagenomics and culture.</title>
        <authorList>
            <person name="Gilroy R."/>
            <person name="Ravi A."/>
            <person name="Getino M."/>
            <person name="Pursley I."/>
            <person name="Horton D.L."/>
            <person name="Alikhan N.F."/>
            <person name="Baker D."/>
            <person name="Gharbi K."/>
            <person name="Hall N."/>
            <person name="Watson M."/>
            <person name="Adriaenssens E.M."/>
            <person name="Foster-Nyarko E."/>
            <person name="Jarju S."/>
            <person name="Secka A."/>
            <person name="Antonio M."/>
            <person name="Oren A."/>
            <person name="Chaudhuri R.R."/>
            <person name="La Ragione R."/>
            <person name="Hildebrand F."/>
            <person name="Pallen M.J."/>
        </authorList>
    </citation>
    <scope>NUCLEOTIDE SEQUENCE</scope>
    <source>
        <strain evidence="7">ChiSxjej2B14-6234</strain>
    </source>
</reference>
<dbReference type="NCBIfam" id="TIGR00180">
    <property type="entry name" value="parB_part"/>
    <property type="match status" value="1"/>
</dbReference>
<comment type="caution">
    <text evidence="7">The sequence shown here is derived from an EMBL/GenBank/DDBJ whole genome shotgun (WGS) entry which is preliminary data.</text>
</comment>
<dbReference type="AlphaFoldDB" id="A0A9D1CPA2"/>
<dbReference type="InterPro" id="IPR003115">
    <property type="entry name" value="ParB_N"/>
</dbReference>
<evidence type="ECO:0000256" key="5">
    <source>
        <dbReference type="SAM" id="MobiDB-lite"/>
    </source>
</evidence>
<feature type="compositionally biased region" description="Basic and acidic residues" evidence="5">
    <location>
        <begin position="35"/>
        <end position="45"/>
    </location>
</feature>
<dbReference type="InterPro" id="IPR004437">
    <property type="entry name" value="ParB/RepB/Spo0J"/>
</dbReference>
<dbReference type="SMART" id="SM00470">
    <property type="entry name" value="ParB"/>
    <property type="match status" value="1"/>
</dbReference>
<dbReference type="InterPro" id="IPR050336">
    <property type="entry name" value="Chromosome_partition/occlusion"/>
</dbReference>
<evidence type="ECO:0000256" key="4">
    <source>
        <dbReference type="ARBA" id="ARBA00023125"/>
    </source>
</evidence>
<proteinExistence type="inferred from homology"/>
<evidence type="ECO:0000256" key="2">
    <source>
        <dbReference type="ARBA" id="ARBA00006295"/>
    </source>
</evidence>
<gene>
    <name evidence="7" type="ORF">IAB73_00190</name>
</gene>
<name>A0A9D1CPA2_9FIRM</name>
<comment type="subcellular location">
    <subcellularLocation>
        <location evidence="1">Cytoplasm</location>
        <location evidence="1">Nucleoid</location>
    </subcellularLocation>
</comment>
<evidence type="ECO:0000259" key="6">
    <source>
        <dbReference type="SMART" id="SM00470"/>
    </source>
</evidence>
<feature type="domain" description="ParB-like N-terminal" evidence="6">
    <location>
        <begin position="27"/>
        <end position="116"/>
    </location>
</feature>
<keyword evidence="4" id="KW-0238">DNA-binding</keyword>
<dbReference type="GO" id="GO:0003677">
    <property type="term" value="F:DNA binding"/>
    <property type="evidence" value="ECO:0007669"/>
    <property type="project" value="UniProtKB-KW"/>
</dbReference>
<dbReference type="Gene3D" id="3.90.1530.30">
    <property type="match status" value="1"/>
</dbReference>
<dbReference type="GO" id="GO:0009295">
    <property type="term" value="C:nucleoid"/>
    <property type="evidence" value="ECO:0007669"/>
    <property type="project" value="UniProtKB-SubCell"/>
</dbReference>
<dbReference type="Pfam" id="PF02195">
    <property type="entry name" value="ParB_N"/>
    <property type="match status" value="1"/>
</dbReference>
<evidence type="ECO:0000256" key="3">
    <source>
        <dbReference type="ARBA" id="ARBA00022829"/>
    </source>
</evidence>
<dbReference type="FunFam" id="3.90.1530.30:FF:000001">
    <property type="entry name" value="Chromosome partitioning protein ParB"/>
    <property type="match status" value="1"/>
</dbReference>
<dbReference type="InterPro" id="IPR036086">
    <property type="entry name" value="ParB/Sulfiredoxin_sf"/>
</dbReference>
<accession>A0A9D1CPA2</accession>
<organism evidence="7 8">
    <name type="scientific">Candidatus Onthenecus intestinigallinarum</name>
    <dbReference type="NCBI Taxonomy" id="2840875"/>
    <lineage>
        <taxon>Bacteria</taxon>
        <taxon>Bacillati</taxon>
        <taxon>Bacillota</taxon>
        <taxon>Clostridia</taxon>
        <taxon>Eubacteriales</taxon>
        <taxon>Candidatus Onthenecus</taxon>
    </lineage>
</organism>
<dbReference type="Pfam" id="PF17762">
    <property type="entry name" value="HTH_ParB"/>
    <property type="match status" value="1"/>
</dbReference>
<dbReference type="PANTHER" id="PTHR33375">
    <property type="entry name" value="CHROMOSOME-PARTITIONING PROTEIN PARB-RELATED"/>
    <property type="match status" value="1"/>
</dbReference>
<reference evidence="7" key="1">
    <citation type="submission" date="2020-10" db="EMBL/GenBank/DDBJ databases">
        <authorList>
            <person name="Gilroy R."/>
        </authorList>
    </citation>
    <scope>NUCLEOTIDE SEQUENCE</scope>
    <source>
        <strain evidence="7">ChiSxjej2B14-6234</strain>
    </source>
</reference>
<keyword evidence="3" id="KW-0159">Chromosome partition</keyword>
<dbReference type="SUPFAM" id="SSF110849">
    <property type="entry name" value="ParB/Sulfiredoxin"/>
    <property type="match status" value="1"/>
</dbReference>
<dbReference type="PANTHER" id="PTHR33375:SF1">
    <property type="entry name" value="CHROMOSOME-PARTITIONING PROTEIN PARB-RELATED"/>
    <property type="match status" value="1"/>
</dbReference>
<dbReference type="GO" id="GO:0005694">
    <property type="term" value="C:chromosome"/>
    <property type="evidence" value="ECO:0007669"/>
    <property type="project" value="TreeGrafter"/>
</dbReference>
<dbReference type="GO" id="GO:0007059">
    <property type="term" value="P:chromosome segregation"/>
    <property type="evidence" value="ECO:0007669"/>
    <property type="project" value="UniProtKB-KW"/>
</dbReference>
<comment type="similarity">
    <text evidence="2">Belongs to the ParB family.</text>
</comment>
<feature type="region of interest" description="Disordered" evidence="5">
    <location>
        <begin position="14"/>
        <end position="45"/>
    </location>
</feature>
<dbReference type="Gene3D" id="1.10.10.2830">
    <property type="match status" value="1"/>
</dbReference>
<sequence length="282" mass="31587">MKKMGLGRGLDALLPEIEETEPENAVREIPIGDIDPNREQPRKRFDEESLRQLAASIQHSGVIQPIIVYPQGGRYVIVAGERRYRASRLAGLATIPAIVRSYDRVKQMEVALLENIQREDLNPVEEAQAIRRLMDECGLTQEAVSAQLGRSRPAVANLLRILSLPKGMQDKVISGELSAGHARVLAGVEDPQRRQRLFEQTLAAGWSVRQLEQAAQKAPEKKRRETPLPVELSELEEDIRRALGVRATVSGTMKKGRVVLQYYSQDELEALYEAVQRLRGGE</sequence>
<dbReference type="Pfam" id="PF23552">
    <property type="entry name" value="ParB_C"/>
    <property type="match status" value="1"/>
</dbReference>
<evidence type="ECO:0000256" key="1">
    <source>
        <dbReference type="ARBA" id="ARBA00004453"/>
    </source>
</evidence>
<dbReference type="GO" id="GO:0045881">
    <property type="term" value="P:positive regulation of sporulation resulting in formation of a cellular spore"/>
    <property type="evidence" value="ECO:0007669"/>
    <property type="project" value="TreeGrafter"/>
</dbReference>
<evidence type="ECO:0000313" key="7">
    <source>
        <dbReference type="EMBL" id="HIQ70626.1"/>
    </source>
</evidence>
<protein>
    <submittedName>
        <fullName evidence="7">ParB/RepB/Spo0J family partition protein</fullName>
    </submittedName>
</protein>
<dbReference type="InterPro" id="IPR057240">
    <property type="entry name" value="ParB_dimer_C"/>
</dbReference>
<dbReference type="CDD" id="cd16393">
    <property type="entry name" value="SPO0J_N"/>
    <property type="match status" value="1"/>
</dbReference>
<dbReference type="EMBL" id="DVFJ01000001">
    <property type="protein sequence ID" value="HIQ70626.1"/>
    <property type="molecule type" value="Genomic_DNA"/>
</dbReference>
<evidence type="ECO:0000313" key="8">
    <source>
        <dbReference type="Proteomes" id="UP000886887"/>
    </source>
</evidence>
<dbReference type="Proteomes" id="UP000886887">
    <property type="component" value="Unassembled WGS sequence"/>
</dbReference>
<dbReference type="InterPro" id="IPR041468">
    <property type="entry name" value="HTH_ParB/Spo0J"/>
</dbReference>